<evidence type="ECO:0000313" key="1">
    <source>
        <dbReference type="EMBL" id="PKC62765.1"/>
    </source>
</evidence>
<reference evidence="1 2" key="2">
    <citation type="submission" date="2017-10" db="EMBL/GenBank/DDBJ databases">
        <title>Genome analyses suggest a sexual origin of heterokaryosis in a supposedly ancient asexual fungus.</title>
        <authorList>
            <person name="Corradi N."/>
            <person name="Sedzielewska K."/>
            <person name="Noel J."/>
            <person name="Charron P."/>
            <person name="Farinelli L."/>
            <person name="Marton T."/>
            <person name="Kruger M."/>
            <person name="Pelin A."/>
            <person name="Brachmann A."/>
            <person name="Corradi N."/>
        </authorList>
    </citation>
    <scope>NUCLEOTIDE SEQUENCE [LARGE SCALE GENOMIC DNA]</scope>
    <source>
        <strain evidence="1 2">A1</strain>
    </source>
</reference>
<dbReference type="EMBL" id="LLXH01000817">
    <property type="protein sequence ID" value="PKC62765.1"/>
    <property type="molecule type" value="Genomic_DNA"/>
</dbReference>
<sequence>MSDASNTTYMDEIIKKSFQTKAATENDRLYTTAVVCYILNVNSGGIKIEKKSILKLLMDQLQKSM</sequence>
<protein>
    <submittedName>
        <fullName evidence="1">Uncharacterized protein</fullName>
    </submittedName>
</protein>
<comment type="caution">
    <text evidence="1">The sequence shown here is derived from an EMBL/GenBank/DDBJ whole genome shotgun (WGS) entry which is preliminary data.</text>
</comment>
<proteinExistence type="predicted"/>
<accession>A0A2I1EWB7</accession>
<gene>
    <name evidence="1" type="ORF">RhiirA1_464702</name>
</gene>
<name>A0A2I1EWB7_9GLOM</name>
<evidence type="ECO:0000313" key="2">
    <source>
        <dbReference type="Proteomes" id="UP000232688"/>
    </source>
</evidence>
<reference evidence="1 2" key="1">
    <citation type="submission" date="2017-10" db="EMBL/GenBank/DDBJ databases">
        <title>Extensive intraspecific genome diversity in a model arbuscular mycorrhizal fungus.</title>
        <authorList>
            <person name="Chen E.C.H."/>
            <person name="Morin E."/>
            <person name="Baudet D."/>
            <person name="Noel J."/>
            <person name="Ndikumana S."/>
            <person name="Charron P."/>
            <person name="St-Onge C."/>
            <person name="Giorgi J."/>
            <person name="Grigoriev I.V."/>
            <person name="Roux C."/>
            <person name="Martin F.M."/>
            <person name="Corradi N."/>
        </authorList>
    </citation>
    <scope>NUCLEOTIDE SEQUENCE [LARGE SCALE GENOMIC DNA]</scope>
    <source>
        <strain evidence="1 2">A1</strain>
    </source>
</reference>
<dbReference type="Proteomes" id="UP000232688">
    <property type="component" value="Unassembled WGS sequence"/>
</dbReference>
<dbReference type="VEuPathDB" id="FungiDB:RhiirA1_464702"/>
<dbReference type="VEuPathDB" id="FungiDB:RhiirFUN_026714"/>
<organism evidence="1 2">
    <name type="scientific">Rhizophagus irregularis</name>
    <dbReference type="NCBI Taxonomy" id="588596"/>
    <lineage>
        <taxon>Eukaryota</taxon>
        <taxon>Fungi</taxon>
        <taxon>Fungi incertae sedis</taxon>
        <taxon>Mucoromycota</taxon>
        <taxon>Glomeromycotina</taxon>
        <taxon>Glomeromycetes</taxon>
        <taxon>Glomerales</taxon>
        <taxon>Glomeraceae</taxon>
        <taxon>Rhizophagus</taxon>
    </lineage>
</organism>
<dbReference type="AlphaFoldDB" id="A0A2I1EWB7"/>